<keyword evidence="1" id="KW-0175">Coiled coil</keyword>
<dbReference type="AlphaFoldDB" id="A0A366Y151"/>
<name>A0A366Y151_9BACI</name>
<dbReference type="Proteomes" id="UP000253314">
    <property type="component" value="Unassembled WGS sequence"/>
</dbReference>
<gene>
    <name evidence="2" type="ORF">DS031_03630</name>
</gene>
<dbReference type="EMBL" id="QOCW01000002">
    <property type="protein sequence ID" value="RBW71095.1"/>
    <property type="molecule type" value="Genomic_DNA"/>
</dbReference>
<organism evidence="2 3">
    <name type="scientific">Bacillus taeanensis</name>
    <dbReference type="NCBI Taxonomy" id="273032"/>
    <lineage>
        <taxon>Bacteria</taxon>
        <taxon>Bacillati</taxon>
        <taxon>Bacillota</taxon>
        <taxon>Bacilli</taxon>
        <taxon>Bacillales</taxon>
        <taxon>Bacillaceae</taxon>
        <taxon>Bacillus</taxon>
    </lineage>
</organism>
<reference evidence="2 3" key="1">
    <citation type="submission" date="2018-07" db="EMBL/GenBank/DDBJ databases">
        <title>Lottiidibacillus patelloidae gen. nov., sp. nov., isolated from the intestinal tract of a marine limpet and the reclassification of B. taeanensis BH030017T, B. algicola KMM 3737T and B. hwajinpoensis SW-72T as genus Lottiidibacillus.</title>
        <authorList>
            <person name="Liu R."/>
            <person name="Huang Z."/>
        </authorList>
    </citation>
    <scope>NUCLEOTIDE SEQUENCE [LARGE SCALE GENOMIC DNA]</scope>
    <source>
        <strain evidence="2 3">BH030017</strain>
    </source>
</reference>
<proteinExistence type="predicted"/>
<dbReference type="RefSeq" id="WP_113804575.1">
    <property type="nucleotide sequence ID" value="NZ_QOCW01000002.1"/>
</dbReference>
<comment type="caution">
    <text evidence="2">The sequence shown here is derived from an EMBL/GenBank/DDBJ whole genome shotgun (WGS) entry which is preliminary data.</text>
</comment>
<evidence type="ECO:0000256" key="1">
    <source>
        <dbReference type="SAM" id="Coils"/>
    </source>
</evidence>
<sequence length="193" mass="22766">MENIEEIYLDDILEYNENSINAIEEEKEEEKQASNLFEKAVLDLHTIAVQKETFKEKISAFVLKKFHGGEIDRLQALYDKMQPVHRFYDETERTLIKWQIDRERMPNTAPLQSENEGIEHFFSAFKAQQEKVSYHMTALSAKQEQIEKNLFNLVKDPSTPLQERTQKMVPLMEAQEKINMFIQDLKNILSVIQ</sequence>
<protein>
    <submittedName>
        <fullName evidence="2">Uncharacterized protein</fullName>
    </submittedName>
</protein>
<accession>A0A366Y151</accession>
<evidence type="ECO:0000313" key="2">
    <source>
        <dbReference type="EMBL" id="RBW71095.1"/>
    </source>
</evidence>
<evidence type="ECO:0000313" key="3">
    <source>
        <dbReference type="Proteomes" id="UP000253314"/>
    </source>
</evidence>
<keyword evidence="3" id="KW-1185">Reference proteome</keyword>
<feature type="coiled-coil region" evidence="1">
    <location>
        <begin position="13"/>
        <end position="40"/>
    </location>
</feature>